<dbReference type="RefSeq" id="XP_066665765.1">
    <property type="nucleotide sequence ID" value="XM_066813803.1"/>
</dbReference>
<gene>
    <name evidence="1" type="ORF">PG997_009488</name>
</gene>
<evidence type="ECO:0000313" key="1">
    <source>
        <dbReference type="EMBL" id="KAK8074825.1"/>
    </source>
</evidence>
<name>A0ABR1VXE8_9PEZI</name>
<dbReference type="Proteomes" id="UP001433268">
    <property type="component" value="Unassembled WGS sequence"/>
</dbReference>
<dbReference type="EMBL" id="JAQQWN010000007">
    <property type="protein sequence ID" value="KAK8074825.1"/>
    <property type="molecule type" value="Genomic_DNA"/>
</dbReference>
<sequence>MAYSPVDPVETAKNIQLYFDRDGRYATEGFVSHGTAGHVYKIKTTTEATTRRFIVKAPFVMDGDAAAPARRGFLAEEAGLKVVYTHIHKRLLFWIWCQALQAAVYVVNKLDIPDDPLGKPVPEGAASIVKGWVYMEWLENGTLEQFIQRARDRSTPRPNRLIWGFLFCRKGFPSPRAVLRL</sequence>
<reference evidence="1 2" key="1">
    <citation type="submission" date="2023-01" db="EMBL/GenBank/DDBJ databases">
        <title>Analysis of 21 Apiospora genomes using comparative genomics revels a genus with tremendous synthesis potential of carbohydrate active enzymes and secondary metabolites.</title>
        <authorList>
            <person name="Sorensen T."/>
        </authorList>
    </citation>
    <scope>NUCLEOTIDE SEQUENCE [LARGE SCALE GENOMIC DNA]</scope>
    <source>
        <strain evidence="1 2">CBS 114990</strain>
    </source>
</reference>
<organism evidence="1 2">
    <name type="scientific">Apiospora hydei</name>
    <dbReference type="NCBI Taxonomy" id="1337664"/>
    <lineage>
        <taxon>Eukaryota</taxon>
        <taxon>Fungi</taxon>
        <taxon>Dikarya</taxon>
        <taxon>Ascomycota</taxon>
        <taxon>Pezizomycotina</taxon>
        <taxon>Sordariomycetes</taxon>
        <taxon>Xylariomycetidae</taxon>
        <taxon>Amphisphaeriales</taxon>
        <taxon>Apiosporaceae</taxon>
        <taxon>Apiospora</taxon>
    </lineage>
</organism>
<accession>A0ABR1VXE8</accession>
<evidence type="ECO:0008006" key="3">
    <source>
        <dbReference type="Google" id="ProtNLM"/>
    </source>
</evidence>
<dbReference type="GeneID" id="92046863"/>
<protein>
    <recommendedName>
        <fullName evidence="3">Protein kinase domain-containing protein</fullName>
    </recommendedName>
</protein>
<comment type="caution">
    <text evidence="1">The sequence shown here is derived from an EMBL/GenBank/DDBJ whole genome shotgun (WGS) entry which is preliminary data.</text>
</comment>
<evidence type="ECO:0000313" key="2">
    <source>
        <dbReference type="Proteomes" id="UP001433268"/>
    </source>
</evidence>
<keyword evidence="2" id="KW-1185">Reference proteome</keyword>
<proteinExistence type="predicted"/>